<dbReference type="InterPro" id="IPR006312">
    <property type="entry name" value="TatA/E"/>
</dbReference>
<evidence type="ECO:0000256" key="3">
    <source>
        <dbReference type="ARBA" id="ARBA00022475"/>
    </source>
</evidence>
<dbReference type="EMBL" id="CAFBPN010000028">
    <property type="protein sequence ID" value="CAB5018190.1"/>
    <property type="molecule type" value="Genomic_DNA"/>
</dbReference>
<evidence type="ECO:0000256" key="7">
    <source>
        <dbReference type="ARBA" id="ARBA00023010"/>
    </source>
</evidence>
<dbReference type="GO" id="GO:0043953">
    <property type="term" value="P:protein transport by the Tat complex"/>
    <property type="evidence" value="ECO:0007669"/>
    <property type="project" value="InterPro"/>
</dbReference>
<protein>
    <submittedName>
        <fullName evidence="9">Unannotated protein</fullName>
    </submittedName>
</protein>
<keyword evidence="4" id="KW-0812">Transmembrane</keyword>
<dbReference type="InterPro" id="IPR003369">
    <property type="entry name" value="TatA/B/E"/>
</dbReference>
<dbReference type="PANTHER" id="PTHR42982:SF1">
    <property type="entry name" value="SEC-INDEPENDENT PROTEIN TRANSLOCASE PROTEIN TATA"/>
    <property type="match status" value="1"/>
</dbReference>
<evidence type="ECO:0000256" key="8">
    <source>
        <dbReference type="ARBA" id="ARBA00023136"/>
    </source>
</evidence>
<dbReference type="GO" id="GO:0005886">
    <property type="term" value="C:plasma membrane"/>
    <property type="evidence" value="ECO:0007669"/>
    <property type="project" value="UniProtKB-SubCell"/>
</dbReference>
<gene>
    <name evidence="9" type="ORF">UFOPK4098_00700</name>
    <name evidence="10" type="ORF">UFOPK4347_00513</name>
</gene>
<keyword evidence="3" id="KW-1003">Cell membrane</keyword>
<keyword evidence="8" id="KW-0472">Membrane</keyword>
<sequence>MFAFLEGPELIIVAVVVLVLFGGTQLPKFAKNLGQAQKEFKKGLADGQSDKSGDSDSK</sequence>
<proteinExistence type="predicted"/>
<dbReference type="Pfam" id="PF02416">
    <property type="entry name" value="TatA_B_E"/>
    <property type="match status" value="1"/>
</dbReference>
<evidence type="ECO:0000256" key="6">
    <source>
        <dbReference type="ARBA" id="ARBA00022989"/>
    </source>
</evidence>
<dbReference type="PANTHER" id="PTHR42982">
    <property type="entry name" value="SEC-INDEPENDENT PROTEIN TRANSLOCASE PROTEIN TATA"/>
    <property type="match status" value="1"/>
</dbReference>
<evidence type="ECO:0000256" key="2">
    <source>
        <dbReference type="ARBA" id="ARBA00022448"/>
    </source>
</evidence>
<dbReference type="AlphaFoldDB" id="A0A6J7QKD0"/>
<keyword evidence="6" id="KW-1133">Transmembrane helix</keyword>
<dbReference type="NCBIfam" id="TIGR01411">
    <property type="entry name" value="tatAE"/>
    <property type="match status" value="1"/>
</dbReference>
<keyword evidence="2" id="KW-0813">Transport</keyword>
<comment type="subcellular location">
    <subcellularLocation>
        <location evidence="1">Cell membrane</location>
        <topology evidence="1">Single-pass membrane protein</topology>
    </subcellularLocation>
</comment>
<organism evidence="9">
    <name type="scientific">freshwater metagenome</name>
    <dbReference type="NCBI Taxonomy" id="449393"/>
    <lineage>
        <taxon>unclassified sequences</taxon>
        <taxon>metagenomes</taxon>
        <taxon>ecological metagenomes</taxon>
    </lineage>
</organism>
<evidence type="ECO:0000313" key="9">
    <source>
        <dbReference type="EMBL" id="CAB5018190.1"/>
    </source>
</evidence>
<reference evidence="9" key="1">
    <citation type="submission" date="2020-05" db="EMBL/GenBank/DDBJ databases">
        <authorList>
            <person name="Chiriac C."/>
            <person name="Salcher M."/>
            <person name="Ghai R."/>
            <person name="Kavagutti S V."/>
        </authorList>
    </citation>
    <scope>NUCLEOTIDE SEQUENCE</scope>
</reference>
<evidence type="ECO:0000256" key="5">
    <source>
        <dbReference type="ARBA" id="ARBA00022927"/>
    </source>
</evidence>
<evidence type="ECO:0000313" key="10">
    <source>
        <dbReference type="EMBL" id="CAB5062757.1"/>
    </source>
</evidence>
<keyword evidence="7" id="KW-0811">Translocation</keyword>
<evidence type="ECO:0000256" key="1">
    <source>
        <dbReference type="ARBA" id="ARBA00004162"/>
    </source>
</evidence>
<evidence type="ECO:0000256" key="4">
    <source>
        <dbReference type="ARBA" id="ARBA00022692"/>
    </source>
</evidence>
<keyword evidence="5" id="KW-0653">Protein transport</keyword>
<dbReference type="Gene3D" id="1.20.5.3310">
    <property type="match status" value="1"/>
</dbReference>
<accession>A0A6J7QKD0</accession>
<name>A0A6J7QKD0_9ZZZZ</name>
<dbReference type="EMBL" id="CAFBQU010000008">
    <property type="protein sequence ID" value="CAB5062757.1"/>
    <property type="molecule type" value="Genomic_DNA"/>
</dbReference>